<dbReference type="GO" id="GO:0005975">
    <property type="term" value="P:carbohydrate metabolic process"/>
    <property type="evidence" value="ECO:0007669"/>
    <property type="project" value="InterPro"/>
</dbReference>
<dbReference type="InterPro" id="IPR000743">
    <property type="entry name" value="Glyco_hydro_28"/>
</dbReference>
<gene>
    <name evidence="7" type="ORF">CBR_g20175</name>
</gene>
<dbReference type="Gramene" id="GBG75544">
    <property type="protein sequence ID" value="GBG75544"/>
    <property type="gene ID" value="CBR_g20175"/>
</dbReference>
<name>A0A388KZQ6_CHABU</name>
<reference evidence="7 8" key="1">
    <citation type="journal article" date="2018" name="Cell">
        <title>The Chara Genome: Secondary Complexity and Implications for Plant Terrestrialization.</title>
        <authorList>
            <person name="Nishiyama T."/>
            <person name="Sakayama H."/>
            <person name="Vries J.D."/>
            <person name="Buschmann H."/>
            <person name="Saint-Marcoux D."/>
            <person name="Ullrich K.K."/>
            <person name="Haas F.B."/>
            <person name="Vanderstraeten L."/>
            <person name="Becker D."/>
            <person name="Lang D."/>
            <person name="Vosolsobe S."/>
            <person name="Rombauts S."/>
            <person name="Wilhelmsson P.K.I."/>
            <person name="Janitza P."/>
            <person name="Kern R."/>
            <person name="Heyl A."/>
            <person name="Rumpler F."/>
            <person name="Villalobos L.I.A.C."/>
            <person name="Clay J.M."/>
            <person name="Skokan R."/>
            <person name="Toyoda A."/>
            <person name="Suzuki Y."/>
            <person name="Kagoshima H."/>
            <person name="Schijlen E."/>
            <person name="Tajeshwar N."/>
            <person name="Catarino B."/>
            <person name="Hetherington A.J."/>
            <person name="Saltykova A."/>
            <person name="Bonnot C."/>
            <person name="Breuninger H."/>
            <person name="Symeonidi A."/>
            <person name="Radhakrishnan G.V."/>
            <person name="Van Nieuwerburgh F."/>
            <person name="Deforce D."/>
            <person name="Chang C."/>
            <person name="Karol K.G."/>
            <person name="Hedrich R."/>
            <person name="Ulvskov P."/>
            <person name="Glockner G."/>
            <person name="Delwiche C.F."/>
            <person name="Petrasek J."/>
            <person name="Van de Peer Y."/>
            <person name="Friml J."/>
            <person name="Beilby M."/>
            <person name="Dolan L."/>
            <person name="Kohara Y."/>
            <person name="Sugano S."/>
            <person name="Fujiyama A."/>
            <person name="Delaux P.-M."/>
            <person name="Quint M."/>
            <person name="TheiBen G."/>
            <person name="Hagemann M."/>
            <person name="Harholt J."/>
            <person name="Dunand C."/>
            <person name="Zachgo S."/>
            <person name="Langdale J."/>
            <person name="Maumus F."/>
            <person name="Straeten D.V.D."/>
            <person name="Gould S.B."/>
            <person name="Rensing S.A."/>
        </authorList>
    </citation>
    <scope>NUCLEOTIDE SEQUENCE [LARGE SCALE GENOMIC DNA]</scope>
    <source>
        <strain evidence="7 8">S276</strain>
    </source>
</reference>
<evidence type="ECO:0008006" key="9">
    <source>
        <dbReference type="Google" id="ProtNLM"/>
    </source>
</evidence>
<evidence type="ECO:0000256" key="2">
    <source>
        <dbReference type="ARBA" id="ARBA00022801"/>
    </source>
</evidence>
<organism evidence="7 8">
    <name type="scientific">Chara braunii</name>
    <name type="common">Braun's stonewort</name>
    <dbReference type="NCBI Taxonomy" id="69332"/>
    <lineage>
        <taxon>Eukaryota</taxon>
        <taxon>Viridiplantae</taxon>
        <taxon>Streptophyta</taxon>
        <taxon>Charophyceae</taxon>
        <taxon>Charales</taxon>
        <taxon>Characeae</taxon>
        <taxon>Chara</taxon>
    </lineage>
</organism>
<dbReference type="SUPFAM" id="SSF51126">
    <property type="entry name" value="Pectin lyase-like"/>
    <property type="match status" value="1"/>
</dbReference>
<dbReference type="Pfam" id="PF00295">
    <property type="entry name" value="Glyco_hydro_28"/>
    <property type="match status" value="1"/>
</dbReference>
<sequence length="920" mass="99515">MAGSPGHHSCLGKRFGKRFGVYGHDGSFHSCGGEQRRAAMEELYASIAVEVSNGRAAMEEFYASIAVERAVPARRMPLTTVGRALRGRLSTERRAQSTERSREGALSSERRAQSTERSCRVRRSERRVDSRFRRLRGMVHHLGVDSPLEDELRDTDRLAGFPPSSPLEDAGAVSESQALLPKRGVFKPVISGGGTGSRATGRRPSFSWSGSKWRRIFEWPLIGVISGFLILLGVIFLLVLLKFPSRHGLPGHDEGPPRGGTGILPGDWSHPTGHGPFDFQDDAEEDTAFDPSKGRDFFQMKAHPKPSIPQRRHLFDLTQFGALGDGTTLNTEAFKNAIKAVEGVGADGGAQLTIPRGSWLTGPFNLTSNMTLYLEKGATILGSKDVAHYGLLPPWPSYGSGRNALGPRTMGLVSGYNLTDVVLTGEGVIDGQGDFIWGLVRAHKFHSTPGCLIEFVWSRNIIISGLRLLNSTFWTVHPIYCTNVHIHGLSILSPGRSPNTDGIDPDSCTNVLIEDCNISCGDDAIGIKSGWDEYGTGYNMPSQNIIIRSINIGRSHGISIGSEMSGGVRNIRIHGIRLNDTKRAFRIKTTPGRGGFITNVSVRNVYITRATQYAVEFLTRYATGHFSHPDREFDPNAITEVRDISVQRLVADRVKRVGRFIGDARRPMTNILLEDISAPRGPQSTTPYSCQNVNGTWRNVIITGRRVPILPPCQQSDMEDGTALPHLRGDSSGSHVSSPEDELVPSNEGGTMETMETGESVRERYRGGDGGGEEERSCLRPSTERDEMGVDWARFRNKGRECRRDCDVLCIGAASEEAVAVKTTLGGFTVMETAAVETAAVESGAVETGAVETAAVDTATEETATLDTTAVETAGVETAAVETAAVDTAAVETAGVETGVATDEQAGAGRERRVGEEGIG</sequence>
<feature type="compositionally biased region" description="Low complexity" evidence="5">
    <location>
        <begin position="748"/>
        <end position="758"/>
    </location>
</feature>
<keyword evidence="3 4" id="KW-0326">Glycosidase</keyword>
<dbReference type="SMART" id="SM00710">
    <property type="entry name" value="PbH1"/>
    <property type="match status" value="5"/>
</dbReference>
<feature type="compositionally biased region" description="Basic and acidic residues" evidence="5">
    <location>
        <begin position="89"/>
        <end position="119"/>
    </location>
</feature>
<feature type="region of interest" description="Disordered" evidence="5">
    <location>
        <begin position="714"/>
        <end position="785"/>
    </location>
</feature>
<dbReference type="InterPro" id="IPR006626">
    <property type="entry name" value="PbH1"/>
</dbReference>
<evidence type="ECO:0000256" key="1">
    <source>
        <dbReference type="ARBA" id="ARBA00008834"/>
    </source>
</evidence>
<keyword evidence="6" id="KW-0812">Transmembrane</keyword>
<feature type="transmembrane region" description="Helical" evidence="6">
    <location>
        <begin position="219"/>
        <end position="241"/>
    </location>
</feature>
<feature type="compositionally biased region" description="Basic and acidic residues" evidence="5">
    <location>
        <begin position="909"/>
        <end position="920"/>
    </location>
</feature>
<keyword evidence="2 4" id="KW-0378">Hydrolase</keyword>
<keyword evidence="6" id="KW-0472">Membrane</keyword>
<evidence type="ECO:0000256" key="3">
    <source>
        <dbReference type="ARBA" id="ARBA00023295"/>
    </source>
</evidence>
<keyword evidence="6" id="KW-1133">Transmembrane helix</keyword>
<dbReference type="STRING" id="69332.A0A388KZQ6"/>
<evidence type="ECO:0000313" key="7">
    <source>
        <dbReference type="EMBL" id="GBG75544.1"/>
    </source>
</evidence>
<dbReference type="GO" id="GO:0004650">
    <property type="term" value="F:polygalacturonase activity"/>
    <property type="evidence" value="ECO:0007669"/>
    <property type="project" value="InterPro"/>
</dbReference>
<feature type="compositionally biased region" description="Basic and acidic residues" evidence="5">
    <location>
        <begin position="759"/>
        <end position="785"/>
    </location>
</feature>
<feature type="region of interest" description="Disordered" evidence="5">
    <location>
        <begin position="899"/>
        <end position="920"/>
    </location>
</feature>
<protein>
    <recommendedName>
        <fullName evidence="9">Pectate lyase superfamily protein domain-containing protein</fullName>
    </recommendedName>
</protein>
<evidence type="ECO:0000256" key="6">
    <source>
        <dbReference type="SAM" id="Phobius"/>
    </source>
</evidence>
<dbReference type="AlphaFoldDB" id="A0A388KZQ6"/>
<keyword evidence="8" id="KW-1185">Reference proteome</keyword>
<comment type="similarity">
    <text evidence="1 4">Belongs to the glycosyl hydrolase 28 family.</text>
</comment>
<proteinExistence type="inferred from homology"/>
<dbReference type="Proteomes" id="UP000265515">
    <property type="component" value="Unassembled WGS sequence"/>
</dbReference>
<dbReference type="EMBL" id="BFEA01000226">
    <property type="protein sequence ID" value="GBG75544.1"/>
    <property type="molecule type" value="Genomic_DNA"/>
</dbReference>
<dbReference type="OrthoDB" id="187139at2759"/>
<comment type="caution">
    <text evidence="7">The sequence shown here is derived from an EMBL/GenBank/DDBJ whole genome shotgun (WGS) entry which is preliminary data.</text>
</comment>
<dbReference type="PANTHER" id="PTHR31339:SF9">
    <property type="entry name" value="PLASMIN AND FIBRONECTIN-BINDING PROTEIN A"/>
    <property type="match status" value="1"/>
</dbReference>
<dbReference type="Gene3D" id="2.160.20.10">
    <property type="entry name" value="Single-stranded right-handed beta-helix, Pectin lyase-like"/>
    <property type="match status" value="1"/>
</dbReference>
<dbReference type="InterPro" id="IPR011050">
    <property type="entry name" value="Pectin_lyase_fold/virulence"/>
</dbReference>
<evidence type="ECO:0000313" key="8">
    <source>
        <dbReference type="Proteomes" id="UP000265515"/>
    </source>
</evidence>
<accession>A0A388KZQ6</accession>
<dbReference type="InterPro" id="IPR012334">
    <property type="entry name" value="Pectin_lyas_fold"/>
</dbReference>
<evidence type="ECO:0000256" key="5">
    <source>
        <dbReference type="SAM" id="MobiDB-lite"/>
    </source>
</evidence>
<dbReference type="InterPro" id="IPR051801">
    <property type="entry name" value="GH28_Enzymes"/>
</dbReference>
<evidence type="ECO:0000256" key="4">
    <source>
        <dbReference type="RuleBase" id="RU361169"/>
    </source>
</evidence>
<feature type="region of interest" description="Disordered" evidence="5">
    <location>
        <begin position="84"/>
        <end position="123"/>
    </location>
</feature>
<dbReference type="PANTHER" id="PTHR31339">
    <property type="entry name" value="PECTIN LYASE-RELATED"/>
    <property type="match status" value="1"/>
</dbReference>